<protein>
    <submittedName>
        <fullName evidence="1">Uncharacterized protein</fullName>
    </submittedName>
</protein>
<comment type="caution">
    <text evidence="1">The sequence shown here is derived from an EMBL/GenBank/DDBJ whole genome shotgun (WGS) entry which is preliminary data.</text>
</comment>
<accession>A0A4C1XMW5</accession>
<organism evidence="1 2">
    <name type="scientific">Eumeta variegata</name>
    <name type="common">Bagworm moth</name>
    <name type="synonym">Eumeta japonica</name>
    <dbReference type="NCBI Taxonomy" id="151549"/>
    <lineage>
        <taxon>Eukaryota</taxon>
        <taxon>Metazoa</taxon>
        <taxon>Ecdysozoa</taxon>
        <taxon>Arthropoda</taxon>
        <taxon>Hexapoda</taxon>
        <taxon>Insecta</taxon>
        <taxon>Pterygota</taxon>
        <taxon>Neoptera</taxon>
        <taxon>Endopterygota</taxon>
        <taxon>Lepidoptera</taxon>
        <taxon>Glossata</taxon>
        <taxon>Ditrysia</taxon>
        <taxon>Tineoidea</taxon>
        <taxon>Psychidae</taxon>
        <taxon>Oiketicinae</taxon>
        <taxon>Eumeta</taxon>
    </lineage>
</organism>
<gene>
    <name evidence="1" type="ORF">EVAR_29815_1</name>
</gene>
<sequence length="66" mass="7524">MPSGHDLNVHVPGNREQLRQRRGSPYFRLRAAEIVGAAEDLVFTYKRAAVSRVRGELFLGKVRKVF</sequence>
<reference evidence="1 2" key="1">
    <citation type="journal article" date="2019" name="Commun. Biol.">
        <title>The bagworm genome reveals a unique fibroin gene that provides high tensile strength.</title>
        <authorList>
            <person name="Kono N."/>
            <person name="Nakamura H."/>
            <person name="Ohtoshi R."/>
            <person name="Tomita M."/>
            <person name="Numata K."/>
            <person name="Arakawa K."/>
        </authorList>
    </citation>
    <scope>NUCLEOTIDE SEQUENCE [LARGE SCALE GENOMIC DNA]</scope>
</reference>
<evidence type="ECO:0000313" key="2">
    <source>
        <dbReference type="Proteomes" id="UP000299102"/>
    </source>
</evidence>
<proteinExistence type="predicted"/>
<keyword evidence="2" id="KW-1185">Reference proteome</keyword>
<dbReference type="AlphaFoldDB" id="A0A4C1XMW5"/>
<dbReference type="Proteomes" id="UP000299102">
    <property type="component" value="Unassembled WGS sequence"/>
</dbReference>
<dbReference type="EMBL" id="BGZK01000920">
    <property type="protein sequence ID" value="GBP65151.1"/>
    <property type="molecule type" value="Genomic_DNA"/>
</dbReference>
<name>A0A4C1XMW5_EUMVA</name>
<evidence type="ECO:0000313" key="1">
    <source>
        <dbReference type="EMBL" id="GBP65151.1"/>
    </source>
</evidence>